<keyword evidence="4" id="KW-0694">RNA-binding</keyword>
<comment type="function">
    <text evidence="1">This subunit may be involved in monitoring complementarity of crRNA and target RNA.</text>
</comment>
<dbReference type="Pfam" id="PF03750">
    <property type="entry name" value="Csm2_III-A"/>
    <property type="match status" value="1"/>
</dbReference>
<dbReference type="eggNOG" id="COG1421">
    <property type="taxonomic scope" value="Bacteria"/>
</dbReference>
<organism evidence="7 8">
    <name type="scientific">Roseiflexus castenholzii (strain DSM 13941 / HLO8)</name>
    <dbReference type="NCBI Taxonomy" id="383372"/>
    <lineage>
        <taxon>Bacteria</taxon>
        <taxon>Bacillati</taxon>
        <taxon>Chloroflexota</taxon>
        <taxon>Chloroflexia</taxon>
        <taxon>Chloroflexales</taxon>
        <taxon>Roseiflexineae</taxon>
        <taxon>Roseiflexaceae</taxon>
        <taxon>Roseiflexus</taxon>
    </lineage>
</organism>
<keyword evidence="5" id="KW-0051">Antiviral defense</keyword>
<name>A7NKP6_ROSCS</name>
<dbReference type="InterPro" id="IPR010149">
    <property type="entry name" value="CRISPR-assoc_prot_Csm2_III-A"/>
</dbReference>
<evidence type="ECO:0000256" key="1">
    <source>
        <dbReference type="ARBA" id="ARBA00003640"/>
    </source>
</evidence>
<evidence type="ECO:0000256" key="6">
    <source>
        <dbReference type="ARBA" id="ARBA00031723"/>
    </source>
</evidence>
<evidence type="ECO:0000313" key="8">
    <source>
        <dbReference type="Proteomes" id="UP000000263"/>
    </source>
</evidence>
<evidence type="ECO:0000313" key="7">
    <source>
        <dbReference type="EMBL" id="ABU58066.1"/>
    </source>
</evidence>
<evidence type="ECO:0000256" key="2">
    <source>
        <dbReference type="ARBA" id="ARBA00006896"/>
    </source>
</evidence>
<evidence type="ECO:0000256" key="5">
    <source>
        <dbReference type="ARBA" id="ARBA00023118"/>
    </source>
</evidence>
<dbReference type="KEGG" id="rca:Rcas_1978"/>
<dbReference type="EMBL" id="CP000804">
    <property type="protein sequence ID" value="ABU58066.1"/>
    <property type="molecule type" value="Genomic_DNA"/>
</dbReference>
<evidence type="ECO:0000256" key="4">
    <source>
        <dbReference type="ARBA" id="ARBA00022884"/>
    </source>
</evidence>
<proteinExistence type="inferred from homology"/>
<reference evidence="7 8" key="1">
    <citation type="submission" date="2007-08" db="EMBL/GenBank/DDBJ databases">
        <title>Complete sequence of Roseiflexus castenholzii DSM 13941.</title>
        <authorList>
            <consortium name="US DOE Joint Genome Institute"/>
            <person name="Copeland A."/>
            <person name="Lucas S."/>
            <person name="Lapidus A."/>
            <person name="Barry K."/>
            <person name="Glavina del Rio T."/>
            <person name="Dalin E."/>
            <person name="Tice H."/>
            <person name="Pitluck S."/>
            <person name="Thompson L.S."/>
            <person name="Brettin T."/>
            <person name="Bruce D."/>
            <person name="Detter J.C."/>
            <person name="Han C."/>
            <person name="Tapia R."/>
            <person name="Schmutz J."/>
            <person name="Larimer F."/>
            <person name="Land M."/>
            <person name="Hauser L."/>
            <person name="Kyrpides N."/>
            <person name="Mikhailova N."/>
            <person name="Bryant D.A."/>
            <person name="Hanada S."/>
            <person name="Tsukatani Y."/>
            <person name="Richardson P."/>
        </authorList>
    </citation>
    <scope>NUCLEOTIDE SEQUENCE [LARGE SCALE GENOMIC DNA]</scope>
    <source>
        <strain evidence="8">DSM 13941 / HLO8</strain>
    </source>
</reference>
<dbReference type="RefSeq" id="WP_012120490.1">
    <property type="nucleotide sequence ID" value="NC_009767.1"/>
</dbReference>
<dbReference type="Proteomes" id="UP000000263">
    <property type="component" value="Chromosome"/>
</dbReference>
<dbReference type="CDD" id="cd09647">
    <property type="entry name" value="Csm2_III-A"/>
    <property type="match status" value="1"/>
</dbReference>
<evidence type="ECO:0000256" key="3">
    <source>
        <dbReference type="ARBA" id="ARBA00016118"/>
    </source>
</evidence>
<gene>
    <name evidence="7" type="ordered locus">Rcas_1978</name>
</gene>
<sequence length="160" mass="18033">MSNPRSEQRLTGDQLAQELAPQETLKRIITEDTTESIQALTATAERIGSRLARDVTTSQIRNIFGTVRAIEQDVKTIDDDRPLPLPVQRELQMLRPKLAYQYGRVQGRDDDPGKAAMGALTKILSDSIGLVGADTRRFRNFVDFFEAILAYHRRYGGRTN</sequence>
<dbReference type="OrthoDB" id="1862673at2"/>
<dbReference type="GO" id="GO:0003723">
    <property type="term" value="F:RNA binding"/>
    <property type="evidence" value="ECO:0007669"/>
    <property type="project" value="UniProtKB-KW"/>
</dbReference>
<comment type="similarity">
    <text evidence="2">Belongs to the CRISPR-associated Csm2 family.</text>
</comment>
<dbReference type="GO" id="GO:0051607">
    <property type="term" value="P:defense response to virus"/>
    <property type="evidence" value="ECO:0007669"/>
    <property type="project" value="UniProtKB-KW"/>
</dbReference>
<keyword evidence="8" id="KW-1185">Reference proteome</keyword>
<protein>
    <recommendedName>
        <fullName evidence="3">CRISPR system Cms protein Csm2</fullName>
    </recommendedName>
    <alternativeName>
        <fullName evidence="6">CRISPR type III A-associated protein Csm2</fullName>
    </alternativeName>
</protein>
<dbReference type="AlphaFoldDB" id="A7NKP6"/>
<dbReference type="STRING" id="383372.Rcas_1978"/>
<accession>A7NKP6</accession>
<dbReference type="NCBIfam" id="TIGR01870">
    <property type="entry name" value="cas_TM1810_Csm2"/>
    <property type="match status" value="1"/>
</dbReference>
<dbReference type="HOGENOM" id="CLU_131491_2_2_0"/>